<gene>
    <name evidence="9" type="ORF">LVJ94_36835</name>
</gene>
<dbReference type="InterPro" id="IPR050250">
    <property type="entry name" value="Macrolide_Exporter_MacB"/>
</dbReference>
<dbReference type="EMBL" id="CP089983">
    <property type="protein sequence ID" value="WXB02471.1"/>
    <property type="molecule type" value="Genomic_DNA"/>
</dbReference>
<dbReference type="Proteomes" id="UP001374803">
    <property type="component" value="Chromosome"/>
</dbReference>
<name>A0ABZ2KZP6_9BACT</name>
<dbReference type="PANTHER" id="PTHR30572:SF15">
    <property type="entry name" value="ABC TRANSPORTER PERMEASE"/>
    <property type="match status" value="1"/>
</dbReference>
<evidence type="ECO:0000256" key="1">
    <source>
        <dbReference type="ARBA" id="ARBA00004651"/>
    </source>
</evidence>
<feature type="transmembrane region" description="Helical" evidence="6">
    <location>
        <begin position="353"/>
        <end position="374"/>
    </location>
</feature>
<dbReference type="PANTHER" id="PTHR30572">
    <property type="entry name" value="MEMBRANE COMPONENT OF TRANSPORTER-RELATED"/>
    <property type="match status" value="1"/>
</dbReference>
<keyword evidence="4 6" id="KW-1133">Transmembrane helix</keyword>
<evidence type="ECO:0000256" key="6">
    <source>
        <dbReference type="SAM" id="Phobius"/>
    </source>
</evidence>
<feature type="domain" description="ABC3 transporter permease C-terminal" evidence="7">
    <location>
        <begin position="263"/>
        <end position="384"/>
    </location>
</feature>
<evidence type="ECO:0000256" key="2">
    <source>
        <dbReference type="ARBA" id="ARBA00022475"/>
    </source>
</evidence>
<feature type="transmembrane region" description="Helical" evidence="6">
    <location>
        <begin position="305"/>
        <end position="333"/>
    </location>
</feature>
<keyword evidence="2" id="KW-1003">Cell membrane</keyword>
<reference evidence="9" key="1">
    <citation type="submission" date="2021-12" db="EMBL/GenBank/DDBJ databases">
        <title>Discovery of the Pendulisporaceae a myxobacterial family with distinct sporulation behavior and unique specialized metabolism.</title>
        <authorList>
            <person name="Garcia R."/>
            <person name="Popoff A."/>
            <person name="Bader C.D."/>
            <person name="Loehr J."/>
            <person name="Walesch S."/>
            <person name="Walt C."/>
            <person name="Boldt J."/>
            <person name="Bunk B."/>
            <person name="Haeckl F.J.F.P.J."/>
            <person name="Gunesch A.P."/>
            <person name="Birkelbach J."/>
            <person name="Nuebel U."/>
            <person name="Pietschmann T."/>
            <person name="Bach T."/>
            <person name="Mueller R."/>
        </authorList>
    </citation>
    <scope>NUCLEOTIDE SEQUENCE</scope>
    <source>
        <strain evidence="9">MSr11367</strain>
    </source>
</reference>
<evidence type="ECO:0000256" key="4">
    <source>
        <dbReference type="ARBA" id="ARBA00022989"/>
    </source>
</evidence>
<sequence>MIPIRYNVRSLTVRKTTTLATAFGVALVVFVFASALMLSEGIERTLTTSGNPSGAIVLRKGSHTELSSVLDTPTISLLLTAPGVKHDQADGNQPMGVGEIVAVNAIEKLGADGLSNVQLRGVTELSAKLRTGLKIVAGRAPAPGSDEVMVGERIRGRFRGLDLGQSFELKKNRQAKVVGIFTAGGSSHESEVWVDLEVMRTVFRREGVVSSVHVLLESPAAFDRFQAAVEQDKRLGLLAMREVDYYEKQSERTSMFMQVLGTLVAFFFAIGSMIGAMITMYAAVANRQREIGTLRALGFSRRSILFSFLLESMFLATLGGTVGAIASLLMGFVKFSMMNFASWSEIVFEFRPTPGILLSAVVLSTAVGLIGGFFPAIRAARISPVTAMRA</sequence>
<dbReference type="InterPro" id="IPR003838">
    <property type="entry name" value="ABC3_permease_C"/>
</dbReference>
<evidence type="ECO:0000313" key="10">
    <source>
        <dbReference type="Proteomes" id="UP001374803"/>
    </source>
</evidence>
<evidence type="ECO:0000256" key="5">
    <source>
        <dbReference type="ARBA" id="ARBA00023136"/>
    </source>
</evidence>
<keyword evidence="3 6" id="KW-0812">Transmembrane</keyword>
<dbReference type="RefSeq" id="WP_394832099.1">
    <property type="nucleotide sequence ID" value="NZ_CP089929.1"/>
</dbReference>
<evidence type="ECO:0000256" key="3">
    <source>
        <dbReference type="ARBA" id="ARBA00022692"/>
    </source>
</evidence>
<protein>
    <submittedName>
        <fullName evidence="9">ABC transporter permease</fullName>
    </submittedName>
</protein>
<dbReference type="Pfam" id="PF12704">
    <property type="entry name" value="MacB_PCD"/>
    <property type="match status" value="1"/>
</dbReference>
<organism evidence="9 10">
    <name type="scientific">Pendulispora rubella</name>
    <dbReference type="NCBI Taxonomy" id="2741070"/>
    <lineage>
        <taxon>Bacteria</taxon>
        <taxon>Pseudomonadati</taxon>
        <taxon>Myxococcota</taxon>
        <taxon>Myxococcia</taxon>
        <taxon>Myxococcales</taxon>
        <taxon>Sorangiineae</taxon>
        <taxon>Pendulisporaceae</taxon>
        <taxon>Pendulispora</taxon>
    </lineage>
</organism>
<comment type="subcellular location">
    <subcellularLocation>
        <location evidence="1">Cell membrane</location>
        <topology evidence="1">Multi-pass membrane protein</topology>
    </subcellularLocation>
</comment>
<accession>A0ABZ2KZP6</accession>
<keyword evidence="5 6" id="KW-0472">Membrane</keyword>
<feature type="domain" description="MacB-like periplasmic core" evidence="8">
    <location>
        <begin position="17"/>
        <end position="231"/>
    </location>
</feature>
<proteinExistence type="predicted"/>
<keyword evidence="10" id="KW-1185">Reference proteome</keyword>
<dbReference type="Pfam" id="PF02687">
    <property type="entry name" value="FtsX"/>
    <property type="match status" value="1"/>
</dbReference>
<feature type="transmembrane region" description="Helical" evidence="6">
    <location>
        <begin position="255"/>
        <end position="284"/>
    </location>
</feature>
<dbReference type="InterPro" id="IPR025857">
    <property type="entry name" value="MacB_PCD"/>
</dbReference>
<evidence type="ECO:0000259" key="7">
    <source>
        <dbReference type="Pfam" id="PF02687"/>
    </source>
</evidence>
<evidence type="ECO:0000259" key="8">
    <source>
        <dbReference type="Pfam" id="PF12704"/>
    </source>
</evidence>
<evidence type="ECO:0000313" key="9">
    <source>
        <dbReference type="EMBL" id="WXB02471.1"/>
    </source>
</evidence>
<feature type="transmembrane region" description="Helical" evidence="6">
    <location>
        <begin position="20"/>
        <end position="38"/>
    </location>
</feature>